<proteinExistence type="predicted"/>
<dbReference type="InterPro" id="IPR036291">
    <property type="entry name" value="NAD(P)-bd_dom_sf"/>
</dbReference>
<accession>A0ABV4AGI5</accession>
<comment type="caution">
    <text evidence="2">The sequence shown here is derived from an EMBL/GenBank/DDBJ whole genome shotgun (WGS) entry which is preliminary data.</text>
</comment>
<reference evidence="2 3" key="1">
    <citation type="submission" date="2024-07" db="EMBL/GenBank/DDBJ databases">
        <authorList>
            <person name="Ren Q."/>
        </authorList>
    </citation>
    <scope>NUCLEOTIDE SEQUENCE [LARGE SCALE GENOMIC DNA]</scope>
    <source>
        <strain evidence="2 3">REN37</strain>
    </source>
</reference>
<dbReference type="PANTHER" id="PTHR43245">
    <property type="entry name" value="BIFUNCTIONAL POLYMYXIN RESISTANCE PROTEIN ARNA"/>
    <property type="match status" value="1"/>
</dbReference>
<dbReference type="Proteomes" id="UP001562065">
    <property type="component" value="Unassembled WGS sequence"/>
</dbReference>
<dbReference type="SUPFAM" id="SSF51735">
    <property type="entry name" value="NAD(P)-binding Rossmann-fold domains"/>
    <property type="match status" value="1"/>
</dbReference>
<dbReference type="Gene3D" id="3.40.50.720">
    <property type="entry name" value="NAD(P)-binding Rossmann-like Domain"/>
    <property type="match status" value="1"/>
</dbReference>
<evidence type="ECO:0000259" key="1">
    <source>
        <dbReference type="Pfam" id="PF01370"/>
    </source>
</evidence>
<name>A0ABV4AGI5_9GAMM</name>
<dbReference type="EMBL" id="JBGCUO010000001">
    <property type="protein sequence ID" value="MEY1661166.1"/>
    <property type="molecule type" value="Genomic_DNA"/>
</dbReference>
<dbReference type="Pfam" id="PF01370">
    <property type="entry name" value="Epimerase"/>
    <property type="match status" value="1"/>
</dbReference>
<dbReference type="RefSeq" id="WP_369454412.1">
    <property type="nucleotide sequence ID" value="NZ_JBGCUO010000001.1"/>
</dbReference>
<dbReference type="InterPro" id="IPR050177">
    <property type="entry name" value="Lipid_A_modif_metabolic_enz"/>
</dbReference>
<sequence>MIYSDKRILVTGAAGYIGRQVCAALAAENWVIGTDIRPAELPCELVQMDVRDPQLETLLRAQRITHVVHLAAVLGDSGDPQRDYDIDVNGSTNVVDACIAAGVRHLTVTSSGAAYGYHADNPPWISETDPLRGNDSYPYSRHKRLVEEMLAERRQQHPQLAQLILRPGTVLGAGTRNLITNLFEKKVMLALRGAVSPFVFIWDQDVVRIIVRGVESGATGAYNLAGDGALPLRELAHLLGKPCLVLPPTLVRLLLQIGQRLGLTRYGPAQLDFLRYRPVLDNQRLKTIFGYTPQLTSAQVFRLWRDHHREQ</sequence>
<protein>
    <submittedName>
        <fullName evidence="2">SDR family oxidoreductase</fullName>
    </submittedName>
</protein>
<organism evidence="2 3">
    <name type="scientific">Isoalcanivorax beigongshangi</name>
    <dbReference type="NCBI Taxonomy" id="3238810"/>
    <lineage>
        <taxon>Bacteria</taxon>
        <taxon>Pseudomonadati</taxon>
        <taxon>Pseudomonadota</taxon>
        <taxon>Gammaproteobacteria</taxon>
        <taxon>Oceanospirillales</taxon>
        <taxon>Alcanivoracaceae</taxon>
        <taxon>Isoalcanivorax</taxon>
    </lineage>
</organism>
<evidence type="ECO:0000313" key="3">
    <source>
        <dbReference type="Proteomes" id="UP001562065"/>
    </source>
</evidence>
<gene>
    <name evidence="2" type="ORF">AB5I84_03285</name>
</gene>
<dbReference type="InterPro" id="IPR001509">
    <property type="entry name" value="Epimerase_deHydtase"/>
</dbReference>
<feature type="domain" description="NAD-dependent epimerase/dehydratase" evidence="1">
    <location>
        <begin position="8"/>
        <end position="216"/>
    </location>
</feature>
<dbReference type="CDD" id="cd05240">
    <property type="entry name" value="UDP_G4E_3_SDR_e"/>
    <property type="match status" value="1"/>
</dbReference>
<evidence type="ECO:0000313" key="2">
    <source>
        <dbReference type="EMBL" id="MEY1661166.1"/>
    </source>
</evidence>
<keyword evidence="3" id="KW-1185">Reference proteome</keyword>
<dbReference type="PANTHER" id="PTHR43245:SF52">
    <property type="entry name" value="NAD-DEPENDENT EPIMERASE_DEHYDRATASE"/>
    <property type="match status" value="1"/>
</dbReference>